<feature type="signal peptide" evidence="1">
    <location>
        <begin position="1"/>
        <end position="17"/>
    </location>
</feature>
<sequence>MGPLGSLLALLGFPVLAGVILLSKPQRHKLHTRAVFGHLQIQVEKAKFIPHRPEEELITCLYSSETRLTFVPSGTSDKIGTIQRRLAWPLRKDDTHKSRNGPNFFLLFFAHQSLYF</sequence>
<keyword evidence="3" id="KW-1185">Reference proteome</keyword>
<dbReference type="EMBL" id="PKPP01002322">
    <property type="protein sequence ID" value="PWA76019.1"/>
    <property type="molecule type" value="Genomic_DNA"/>
</dbReference>
<name>A0A2U1NR82_ARTAN</name>
<evidence type="ECO:0000313" key="3">
    <source>
        <dbReference type="Proteomes" id="UP000245207"/>
    </source>
</evidence>
<accession>A0A2U1NR82</accession>
<feature type="chain" id="PRO_5015686820" evidence="1">
    <location>
        <begin position="18"/>
        <end position="116"/>
    </location>
</feature>
<gene>
    <name evidence="2" type="ORF">CTI12_AA238240</name>
</gene>
<reference evidence="2 3" key="1">
    <citation type="journal article" date="2018" name="Mol. Plant">
        <title>The genome of Artemisia annua provides insight into the evolution of Asteraceae family and artemisinin biosynthesis.</title>
        <authorList>
            <person name="Shen Q."/>
            <person name="Zhang L."/>
            <person name="Liao Z."/>
            <person name="Wang S."/>
            <person name="Yan T."/>
            <person name="Shi P."/>
            <person name="Liu M."/>
            <person name="Fu X."/>
            <person name="Pan Q."/>
            <person name="Wang Y."/>
            <person name="Lv Z."/>
            <person name="Lu X."/>
            <person name="Zhang F."/>
            <person name="Jiang W."/>
            <person name="Ma Y."/>
            <person name="Chen M."/>
            <person name="Hao X."/>
            <person name="Li L."/>
            <person name="Tang Y."/>
            <person name="Lv G."/>
            <person name="Zhou Y."/>
            <person name="Sun X."/>
            <person name="Brodelius P.E."/>
            <person name="Rose J.K.C."/>
            <person name="Tang K."/>
        </authorList>
    </citation>
    <scope>NUCLEOTIDE SEQUENCE [LARGE SCALE GENOMIC DNA]</scope>
    <source>
        <strain evidence="3">cv. Huhao1</strain>
        <tissue evidence="2">Leaf</tissue>
    </source>
</reference>
<keyword evidence="1" id="KW-0732">Signal</keyword>
<dbReference type="OrthoDB" id="1435187at2759"/>
<organism evidence="2 3">
    <name type="scientific">Artemisia annua</name>
    <name type="common">Sweet wormwood</name>
    <dbReference type="NCBI Taxonomy" id="35608"/>
    <lineage>
        <taxon>Eukaryota</taxon>
        <taxon>Viridiplantae</taxon>
        <taxon>Streptophyta</taxon>
        <taxon>Embryophyta</taxon>
        <taxon>Tracheophyta</taxon>
        <taxon>Spermatophyta</taxon>
        <taxon>Magnoliopsida</taxon>
        <taxon>eudicotyledons</taxon>
        <taxon>Gunneridae</taxon>
        <taxon>Pentapetalae</taxon>
        <taxon>asterids</taxon>
        <taxon>campanulids</taxon>
        <taxon>Asterales</taxon>
        <taxon>Asteraceae</taxon>
        <taxon>Asteroideae</taxon>
        <taxon>Anthemideae</taxon>
        <taxon>Artemisiinae</taxon>
        <taxon>Artemisia</taxon>
    </lineage>
</organism>
<evidence type="ECO:0000256" key="1">
    <source>
        <dbReference type="SAM" id="SignalP"/>
    </source>
</evidence>
<dbReference type="AlphaFoldDB" id="A0A2U1NR82"/>
<comment type="caution">
    <text evidence="2">The sequence shown here is derived from an EMBL/GenBank/DDBJ whole genome shotgun (WGS) entry which is preliminary data.</text>
</comment>
<proteinExistence type="predicted"/>
<evidence type="ECO:0000313" key="2">
    <source>
        <dbReference type="EMBL" id="PWA76019.1"/>
    </source>
</evidence>
<protein>
    <submittedName>
        <fullName evidence="2">Uncharacterized protein</fullName>
    </submittedName>
</protein>
<dbReference type="Proteomes" id="UP000245207">
    <property type="component" value="Unassembled WGS sequence"/>
</dbReference>